<protein>
    <recommendedName>
        <fullName evidence="4">Helix-turn-helix transcriptional regulator</fullName>
    </recommendedName>
</protein>
<dbReference type="EMBL" id="JAPWIE010000002">
    <property type="protein sequence ID" value="MCZ4549622.1"/>
    <property type="molecule type" value="Genomic_DNA"/>
</dbReference>
<feature type="transmembrane region" description="Helical" evidence="1">
    <location>
        <begin position="196"/>
        <end position="215"/>
    </location>
</feature>
<sequence>MYDSDTDQTLADCLDRARKAQGSPSLRAIAARTDYSHTTVAKAFSQHVGDLSWPVIEQVGLAVGADPVMLHQLWVGAGEQPDVIVEAGNDTNSRAQHLPLVLWIVVLFCGAIAMGVMQAIDDNVAHTTFIADLVQIVFMTGTTVILVKRAIDAHDNNDRPSTLFFSLLALGAASWASGRLMWFVERQLLHDDMPTGLLAGSGFFMMPICVGAALWMSSGLHGAGNWRRPWRSAVTCVGLVACPYTLAILLLTALGLRTDGLILLYAILPAADIALAMMALAPMLCGYRIFGSAVSVIGLLAAAASDVGYLLLRADPEVTVYPPTAALGYVVFTIAFSVYALISRPLPASIRPVIPLGPKWLHAQDIVAVGTGISCVVALGCAASVIRMTTEEDVGVVMFLVTIFVGSALALLGIVAPRY</sequence>
<feature type="transmembrane region" description="Helical" evidence="1">
    <location>
        <begin position="324"/>
        <end position="342"/>
    </location>
</feature>
<keyword evidence="1" id="KW-1133">Transmembrane helix</keyword>
<keyword evidence="1" id="KW-0812">Transmembrane</keyword>
<gene>
    <name evidence="2" type="ORF">O4213_06495</name>
</gene>
<feature type="transmembrane region" description="Helical" evidence="1">
    <location>
        <begin position="394"/>
        <end position="416"/>
    </location>
</feature>
<feature type="transmembrane region" description="Helical" evidence="1">
    <location>
        <begin position="126"/>
        <end position="151"/>
    </location>
</feature>
<comment type="caution">
    <text evidence="2">The sequence shown here is derived from an EMBL/GenBank/DDBJ whole genome shotgun (WGS) entry which is preliminary data.</text>
</comment>
<feature type="transmembrane region" description="Helical" evidence="1">
    <location>
        <begin position="163"/>
        <end position="184"/>
    </location>
</feature>
<feature type="transmembrane region" description="Helical" evidence="1">
    <location>
        <begin position="293"/>
        <end position="312"/>
    </location>
</feature>
<feature type="transmembrane region" description="Helical" evidence="1">
    <location>
        <begin position="366"/>
        <end position="388"/>
    </location>
</feature>
<keyword evidence="3" id="KW-1185">Reference proteome</keyword>
<dbReference type="RefSeq" id="WP_301570137.1">
    <property type="nucleotide sequence ID" value="NZ_JAPWIE010000002.1"/>
</dbReference>
<name>A0ABT4MV47_GORRU</name>
<feature type="transmembrane region" description="Helical" evidence="1">
    <location>
        <begin position="262"/>
        <end position="281"/>
    </location>
</feature>
<reference evidence="2" key="1">
    <citation type="submission" date="2022-12" db="EMBL/GenBank/DDBJ databases">
        <authorList>
            <person name="Krivoruchko A.V."/>
            <person name="Elkin A."/>
        </authorList>
    </citation>
    <scope>NUCLEOTIDE SEQUENCE</scope>
    <source>
        <strain evidence="2">IEGM 1388</strain>
    </source>
</reference>
<feature type="transmembrane region" description="Helical" evidence="1">
    <location>
        <begin position="236"/>
        <end position="256"/>
    </location>
</feature>
<evidence type="ECO:0000313" key="2">
    <source>
        <dbReference type="EMBL" id="MCZ4549622.1"/>
    </source>
</evidence>
<evidence type="ECO:0000256" key="1">
    <source>
        <dbReference type="SAM" id="Phobius"/>
    </source>
</evidence>
<organism evidence="2 3">
    <name type="scientific">Gordonia rubripertincta</name>
    <name type="common">Rhodococcus corallinus</name>
    <dbReference type="NCBI Taxonomy" id="36822"/>
    <lineage>
        <taxon>Bacteria</taxon>
        <taxon>Bacillati</taxon>
        <taxon>Actinomycetota</taxon>
        <taxon>Actinomycetes</taxon>
        <taxon>Mycobacteriales</taxon>
        <taxon>Gordoniaceae</taxon>
        <taxon>Gordonia</taxon>
    </lineage>
</organism>
<keyword evidence="1" id="KW-0472">Membrane</keyword>
<evidence type="ECO:0000313" key="3">
    <source>
        <dbReference type="Proteomes" id="UP001067235"/>
    </source>
</evidence>
<proteinExistence type="predicted"/>
<dbReference type="Proteomes" id="UP001067235">
    <property type="component" value="Unassembled WGS sequence"/>
</dbReference>
<accession>A0ABT4MV47</accession>
<feature type="transmembrane region" description="Helical" evidence="1">
    <location>
        <begin position="100"/>
        <end position="120"/>
    </location>
</feature>
<evidence type="ECO:0008006" key="4">
    <source>
        <dbReference type="Google" id="ProtNLM"/>
    </source>
</evidence>